<sequence length="69" mass="7230">MLGGRPFRKDVQAPPAVVENGNIPVPVPEKIGDPGIGGHKRHPVPSGKGQEAFQGKALPRRRGESGSGR</sequence>
<evidence type="ECO:0000256" key="1">
    <source>
        <dbReference type="SAM" id="MobiDB-lite"/>
    </source>
</evidence>
<reference evidence="2" key="1">
    <citation type="submission" date="2019-08" db="EMBL/GenBank/DDBJ databases">
        <authorList>
            <person name="Kucharzyk K."/>
            <person name="Murdoch R.W."/>
            <person name="Higgins S."/>
            <person name="Loffler F."/>
        </authorList>
    </citation>
    <scope>NUCLEOTIDE SEQUENCE</scope>
</reference>
<dbReference type="EMBL" id="VSSQ01065465">
    <property type="protein sequence ID" value="MPN18181.1"/>
    <property type="molecule type" value="Genomic_DNA"/>
</dbReference>
<feature type="region of interest" description="Disordered" evidence="1">
    <location>
        <begin position="1"/>
        <end position="69"/>
    </location>
</feature>
<name>A0A645FUK7_9ZZZZ</name>
<evidence type="ECO:0000313" key="2">
    <source>
        <dbReference type="EMBL" id="MPN18181.1"/>
    </source>
</evidence>
<proteinExistence type="predicted"/>
<dbReference type="AlphaFoldDB" id="A0A645FUK7"/>
<comment type="caution">
    <text evidence="2">The sequence shown here is derived from an EMBL/GenBank/DDBJ whole genome shotgun (WGS) entry which is preliminary data.</text>
</comment>
<gene>
    <name evidence="2" type="ORF">SDC9_165539</name>
</gene>
<protein>
    <submittedName>
        <fullName evidence="2">Uncharacterized protein</fullName>
    </submittedName>
</protein>
<organism evidence="2">
    <name type="scientific">bioreactor metagenome</name>
    <dbReference type="NCBI Taxonomy" id="1076179"/>
    <lineage>
        <taxon>unclassified sequences</taxon>
        <taxon>metagenomes</taxon>
        <taxon>ecological metagenomes</taxon>
    </lineage>
</organism>
<accession>A0A645FUK7</accession>